<dbReference type="RefSeq" id="WP_090261367.1">
    <property type="nucleotide sequence ID" value="NZ_FNDS01000002.1"/>
</dbReference>
<keyword evidence="2" id="KW-0238">DNA-binding</keyword>
<dbReference type="GO" id="GO:0003700">
    <property type="term" value="F:DNA-binding transcription factor activity"/>
    <property type="evidence" value="ECO:0007669"/>
    <property type="project" value="InterPro"/>
</dbReference>
<dbReference type="EMBL" id="FNDS01000002">
    <property type="protein sequence ID" value="SDH59705.1"/>
    <property type="molecule type" value="Genomic_DNA"/>
</dbReference>
<sequence length="295" mass="33632">MKAQTLGIPIFKLYGENQAWPSTDLMHCESIHQRSSLYQWEIKPHRHADLLQLLYVRRGEAVVEIEGQRIDIREPSIQVTPPLCVHGFQFGANIEGYVLTLAAPLVAQMEAQLDSPLALLATAGSYSVGAEGDFIDTLFSTLHREYESSAPSRDLMLRSLVNVLVVWISRNQQSQQPNNRDDRNNQYLAQYIRLVEQHYTEHPSVEDLAHRVGISSVHLNALCRQFVGHTALQIIHQRLLLEAKRNLTYTNMSISQLSEHLGFNDPAYFSRFFRRLTGLSPNDFRRTDGHPHALP</sequence>
<gene>
    <name evidence="6" type="ORF">SAMN05216272_10291</name>
</gene>
<name>A0A1G8DPZ2_9PSED</name>
<evidence type="ECO:0000313" key="7">
    <source>
        <dbReference type="Proteomes" id="UP000199636"/>
    </source>
</evidence>
<dbReference type="OrthoDB" id="9814125at2"/>
<dbReference type="InterPro" id="IPR009057">
    <property type="entry name" value="Homeodomain-like_sf"/>
</dbReference>
<dbReference type="PANTHER" id="PTHR43280">
    <property type="entry name" value="ARAC-FAMILY TRANSCRIPTIONAL REGULATOR"/>
    <property type="match status" value="1"/>
</dbReference>
<keyword evidence="3" id="KW-0010">Activator</keyword>
<proteinExistence type="predicted"/>
<keyword evidence="4" id="KW-0804">Transcription</keyword>
<dbReference type="PANTHER" id="PTHR43280:SF32">
    <property type="entry name" value="TRANSCRIPTIONAL REGULATORY PROTEIN"/>
    <property type="match status" value="1"/>
</dbReference>
<dbReference type="Pfam" id="PF12833">
    <property type="entry name" value="HTH_18"/>
    <property type="match status" value="1"/>
</dbReference>
<dbReference type="InterPro" id="IPR018060">
    <property type="entry name" value="HTH_AraC"/>
</dbReference>
<dbReference type="InterPro" id="IPR014710">
    <property type="entry name" value="RmlC-like_jellyroll"/>
</dbReference>
<dbReference type="InterPro" id="IPR020449">
    <property type="entry name" value="Tscrpt_reg_AraC-type_HTH"/>
</dbReference>
<protein>
    <submittedName>
        <fullName evidence="6">AraC family transcriptional regulator, transcriptional activator of pobA</fullName>
    </submittedName>
</protein>
<dbReference type="SUPFAM" id="SSF46689">
    <property type="entry name" value="Homeodomain-like"/>
    <property type="match status" value="2"/>
</dbReference>
<evidence type="ECO:0000256" key="2">
    <source>
        <dbReference type="ARBA" id="ARBA00023125"/>
    </source>
</evidence>
<evidence type="ECO:0000256" key="3">
    <source>
        <dbReference type="ARBA" id="ARBA00023159"/>
    </source>
</evidence>
<evidence type="ECO:0000313" key="6">
    <source>
        <dbReference type="EMBL" id="SDH59705.1"/>
    </source>
</evidence>
<dbReference type="Gene3D" id="1.10.10.60">
    <property type="entry name" value="Homeodomain-like"/>
    <property type="match status" value="1"/>
</dbReference>
<dbReference type="AlphaFoldDB" id="A0A1G8DPZ2"/>
<dbReference type="Proteomes" id="UP000199636">
    <property type="component" value="Unassembled WGS sequence"/>
</dbReference>
<dbReference type="SMART" id="SM00342">
    <property type="entry name" value="HTH_ARAC"/>
    <property type="match status" value="1"/>
</dbReference>
<evidence type="ECO:0000259" key="5">
    <source>
        <dbReference type="PROSITE" id="PS01124"/>
    </source>
</evidence>
<reference evidence="7" key="1">
    <citation type="submission" date="2016-10" db="EMBL/GenBank/DDBJ databases">
        <authorList>
            <person name="Varghese N."/>
            <person name="Submissions S."/>
        </authorList>
    </citation>
    <scope>NUCLEOTIDE SEQUENCE [LARGE SCALE GENOMIC DNA]</scope>
    <source>
        <strain evidence="7">CCM 7469</strain>
    </source>
</reference>
<dbReference type="InterPro" id="IPR003313">
    <property type="entry name" value="AraC-bd"/>
</dbReference>
<keyword evidence="1" id="KW-0805">Transcription regulation</keyword>
<keyword evidence="7" id="KW-1185">Reference proteome</keyword>
<dbReference type="GO" id="GO:0043565">
    <property type="term" value="F:sequence-specific DNA binding"/>
    <property type="evidence" value="ECO:0007669"/>
    <property type="project" value="InterPro"/>
</dbReference>
<evidence type="ECO:0000256" key="1">
    <source>
        <dbReference type="ARBA" id="ARBA00023015"/>
    </source>
</evidence>
<dbReference type="PROSITE" id="PS01124">
    <property type="entry name" value="HTH_ARAC_FAMILY_2"/>
    <property type="match status" value="1"/>
</dbReference>
<dbReference type="PRINTS" id="PR00032">
    <property type="entry name" value="HTHARAC"/>
</dbReference>
<accession>A0A1G8DPZ2</accession>
<dbReference type="STRING" id="428992.SAMN05216272_10291"/>
<feature type="domain" description="HTH araC/xylS-type" evidence="5">
    <location>
        <begin position="189"/>
        <end position="287"/>
    </location>
</feature>
<organism evidence="6 7">
    <name type="scientific">Pseudomonas panipatensis</name>
    <dbReference type="NCBI Taxonomy" id="428992"/>
    <lineage>
        <taxon>Bacteria</taxon>
        <taxon>Pseudomonadati</taxon>
        <taxon>Pseudomonadota</taxon>
        <taxon>Gammaproteobacteria</taxon>
        <taxon>Pseudomonadales</taxon>
        <taxon>Pseudomonadaceae</taxon>
        <taxon>Pseudomonas</taxon>
    </lineage>
</organism>
<dbReference type="InterPro" id="IPR047264">
    <property type="entry name" value="Cupin_HpaA-like_N"/>
</dbReference>
<dbReference type="Pfam" id="PF02311">
    <property type="entry name" value="AraC_binding"/>
    <property type="match status" value="1"/>
</dbReference>
<dbReference type="SUPFAM" id="SSF51182">
    <property type="entry name" value="RmlC-like cupins"/>
    <property type="match status" value="1"/>
</dbReference>
<dbReference type="InterPro" id="IPR011051">
    <property type="entry name" value="RmlC_Cupin_sf"/>
</dbReference>
<dbReference type="Gene3D" id="2.60.120.10">
    <property type="entry name" value="Jelly Rolls"/>
    <property type="match status" value="1"/>
</dbReference>
<dbReference type="CDD" id="cd06999">
    <property type="entry name" value="cupin_HpaA-like_N"/>
    <property type="match status" value="1"/>
</dbReference>
<evidence type="ECO:0000256" key="4">
    <source>
        <dbReference type="ARBA" id="ARBA00023163"/>
    </source>
</evidence>